<evidence type="ECO:0008006" key="5">
    <source>
        <dbReference type="Google" id="ProtNLM"/>
    </source>
</evidence>
<keyword evidence="4" id="KW-1185">Reference proteome</keyword>
<evidence type="ECO:0000313" key="2">
    <source>
        <dbReference type="EMBL" id="KAF7463337.1"/>
    </source>
</evidence>
<gene>
    <name evidence="2" type="ORF">GHT09_009670</name>
    <name evidence="3" type="ORF">MONAX_5E001219</name>
</gene>
<accession>A0A5E4C135</accession>
<dbReference type="Proteomes" id="UP000662637">
    <property type="component" value="Unassembled WGS sequence"/>
</dbReference>
<name>A0A5E4C135_MARMO</name>
<organism evidence="3 4">
    <name type="scientific">Marmota monax</name>
    <name type="common">Woodchuck</name>
    <dbReference type="NCBI Taxonomy" id="9995"/>
    <lineage>
        <taxon>Eukaryota</taxon>
        <taxon>Metazoa</taxon>
        <taxon>Chordata</taxon>
        <taxon>Craniata</taxon>
        <taxon>Vertebrata</taxon>
        <taxon>Euteleostomi</taxon>
        <taxon>Mammalia</taxon>
        <taxon>Eutheria</taxon>
        <taxon>Euarchontoglires</taxon>
        <taxon>Glires</taxon>
        <taxon>Rodentia</taxon>
        <taxon>Sciuromorpha</taxon>
        <taxon>Sciuridae</taxon>
        <taxon>Xerinae</taxon>
        <taxon>Marmotini</taxon>
        <taxon>Marmota</taxon>
    </lineage>
</organism>
<reference evidence="2" key="2">
    <citation type="submission" date="2020-08" db="EMBL/GenBank/DDBJ databases">
        <authorList>
            <person name="Shumante A."/>
            <person name="Zimin A.V."/>
            <person name="Puiu D."/>
            <person name="Salzberg S.L."/>
        </authorList>
    </citation>
    <scope>NUCLEOTIDE SEQUENCE</scope>
    <source>
        <strain evidence="2">WC2-LM</strain>
        <tissue evidence="2">Liver</tissue>
    </source>
</reference>
<dbReference type="AlphaFoldDB" id="A0A5E4C135"/>
<evidence type="ECO:0000313" key="4">
    <source>
        <dbReference type="Proteomes" id="UP000335636"/>
    </source>
</evidence>
<reference evidence="3 4" key="1">
    <citation type="submission" date="2019-04" db="EMBL/GenBank/DDBJ databases">
        <authorList>
            <person name="Alioto T."/>
            <person name="Alioto T."/>
        </authorList>
    </citation>
    <scope>NUCLEOTIDE SEQUENCE [LARGE SCALE GENOMIC DNA]</scope>
</reference>
<proteinExistence type="predicted"/>
<feature type="region of interest" description="Disordered" evidence="1">
    <location>
        <begin position="317"/>
        <end position="429"/>
    </location>
</feature>
<evidence type="ECO:0000256" key="1">
    <source>
        <dbReference type="SAM" id="MobiDB-lite"/>
    </source>
</evidence>
<feature type="compositionally biased region" description="Low complexity" evidence="1">
    <location>
        <begin position="27"/>
        <end position="44"/>
    </location>
</feature>
<protein>
    <recommendedName>
        <fullName evidence="5">IF rod domain-containing protein</fullName>
    </recommendedName>
</protein>
<feature type="region of interest" description="Disordered" evidence="1">
    <location>
        <begin position="1"/>
        <end position="45"/>
    </location>
</feature>
<feature type="compositionally biased region" description="Basic residues" evidence="1">
    <location>
        <begin position="368"/>
        <end position="386"/>
    </location>
</feature>
<dbReference type="EMBL" id="WJEC01008204">
    <property type="protein sequence ID" value="KAF7463337.1"/>
    <property type="molecule type" value="Genomic_DNA"/>
</dbReference>
<evidence type="ECO:0000313" key="3">
    <source>
        <dbReference type="EMBL" id="VTJ75515.1"/>
    </source>
</evidence>
<dbReference type="EMBL" id="CABDUW010000809">
    <property type="protein sequence ID" value="VTJ75515.1"/>
    <property type="molecule type" value="Genomic_DNA"/>
</dbReference>
<dbReference type="Proteomes" id="UP000335636">
    <property type="component" value="Unassembled WGS sequence"/>
</dbReference>
<sequence>MSERRVVVDSPAGTSSSMPLQRRRTSFRGTRSSSSLDSPSASRTNVMGSLIRTPGVYVGTTPSGGIGGLGARVTRRALGISSVFLQGLRSSGLAAVPAPGLERDHASVEDLGGCLVEYMAKVHALEQVSQELETQLRMHLESKAKRSGGWGALRASWASSCQQHLKDSTVHTIYNIVLSGFPGAAVPLPSTWARQPRCAQCSQPPGIQSSLTDTSRSGLHVPNSDPLPFVASFSPSAASSCPACLLTLLTLRNAESCQSHSGKWGHLCPGISYYLQGDNGGLSEKQARGQEGKEWVLSCVSTALSLLPLSSGNRWEKSQVVAPRKTWTPSPLLRQKAKHKLGMRPSPCPGATEGRTEGQQAHCESQCKRKQPRARQGRSCRGKKGDHRGSQWRSRTLAASPGGNSSSPLYQPRLSAQAGEIKMTERHKG</sequence>